<reference evidence="1" key="1">
    <citation type="submission" date="2020-11" db="EMBL/GenBank/DDBJ databases">
        <authorList>
            <person name="Tran Van P."/>
        </authorList>
    </citation>
    <scope>NUCLEOTIDE SEQUENCE</scope>
</reference>
<dbReference type="Proteomes" id="UP000759131">
    <property type="component" value="Unassembled WGS sequence"/>
</dbReference>
<proteinExistence type="predicted"/>
<dbReference type="PANTHER" id="PTHR33964">
    <property type="entry name" value="RE45066P-RELATED"/>
    <property type="match status" value="1"/>
</dbReference>
<accession>A0A7R9QG06</accession>
<dbReference type="PANTHER" id="PTHR33964:SF1">
    <property type="entry name" value="RE45066P"/>
    <property type="match status" value="1"/>
</dbReference>
<keyword evidence="2" id="KW-1185">Reference proteome</keyword>
<protein>
    <submittedName>
        <fullName evidence="1">Uncharacterized protein</fullName>
    </submittedName>
</protein>
<dbReference type="EMBL" id="CAJPIZ010031696">
    <property type="protein sequence ID" value="CAG2120143.1"/>
    <property type="molecule type" value="Genomic_DNA"/>
</dbReference>
<feature type="non-terminal residue" evidence="1">
    <location>
        <position position="1"/>
    </location>
</feature>
<sequence>VRQISGSGEEFCTIEEFHNCLKLLQSVGNGESDLALPVNEDELENACIDLKDGVICLDLHIQKCFSPEMQQVYTNVATDAKQFVRDLCNNFTVQRGL</sequence>
<dbReference type="OrthoDB" id="10051804at2759"/>
<organism evidence="1">
    <name type="scientific">Medioppia subpectinata</name>
    <dbReference type="NCBI Taxonomy" id="1979941"/>
    <lineage>
        <taxon>Eukaryota</taxon>
        <taxon>Metazoa</taxon>
        <taxon>Ecdysozoa</taxon>
        <taxon>Arthropoda</taxon>
        <taxon>Chelicerata</taxon>
        <taxon>Arachnida</taxon>
        <taxon>Acari</taxon>
        <taxon>Acariformes</taxon>
        <taxon>Sarcoptiformes</taxon>
        <taxon>Oribatida</taxon>
        <taxon>Brachypylina</taxon>
        <taxon>Oppioidea</taxon>
        <taxon>Oppiidae</taxon>
        <taxon>Medioppia</taxon>
    </lineage>
</organism>
<dbReference type="EMBL" id="OC886271">
    <property type="protein sequence ID" value="CAD7644510.1"/>
    <property type="molecule type" value="Genomic_DNA"/>
</dbReference>
<gene>
    <name evidence="1" type="ORF">OSB1V03_LOCUS20090</name>
</gene>
<dbReference type="AlphaFoldDB" id="A0A7R9QG06"/>
<evidence type="ECO:0000313" key="1">
    <source>
        <dbReference type="EMBL" id="CAD7644510.1"/>
    </source>
</evidence>
<name>A0A7R9QG06_9ACAR</name>
<evidence type="ECO:0000313" key="2">
    <source>
        <dbReference type="Proteomes" id="UP000759131"/>
    </source>
</evidence>